<keyword evidence="2" id="KW-1185">Reference proteome</keyword>
<dbReference type="Proteomes" id="UP000479710">
    <property type="component" value="Unassembled WGS sequence"/>
</dbReference>
<name>A0A6G1CLQ3_9ORYZ</name>
<dbReference type="AlphaFoldDB" id="A0A6G1CLQ3"/>
<proteinExistence type="predicted"/>
<sequence length="94" mass="10789">MNLVHSIDTLSINLWAWTANPSSIPKRVWLTFTKRTKDGGHDAVLVEETLPKHWQHSVKHPVLYLLVDIHDYTATTIDLPNQITCQPTRCHLLP</sequence>
<dbReference type="OrthoDB" id="688827at2759"/>
<organism evidence="1 2">
    <name type="scientific">Oryza meyeriana var. granulata</name>
    <dbReference type="NCBI Taxonomy" id="110450"/>
    <lineage>
        <taxon>Eukaryota</taxon>
        <taxon>Viridiplantae</taxon>
        <taxon>Streptophyta</taxon>
        <taxon>Embryophyta</taxon>
        <taxon>Tracheophyta</taxon>
        <taxon>Spermatophyta</taxon>
        <taxon>Magnoliopsida</taxon>
        <taxon>Liliopsida</taxon>
        <taxon>Poales</taxon>
        <taxon>Poaceae</taxon>
        <taxon>BOP clade</taxon>
        <taxon>Oryzoideae</taxon>
        <taxon>Oryzeae</taxon>
        <taxon>Oryzinae</taxon>
        <taxon>Oryza</taxon>
        <taxon>Oryza meyeriana</taxon>
    </lineage>
</organism>
<evidence type="ECO:0000313" key="2">
    <source>
        <dbReference type="Proteomes" id="UP000479710"/>
    </source>
</evidence>
<protein>
    <submittedName>
        <fullName evidence="1">Uncharacterized protein</fullName>
    </submittedName>
</protein>
<evidence type="ECO:0000313" key="1">
    <source>
        <dbReference type="EMBL" id="KAF0900704.1"/>
    </source>
</evidence>
<dbReference type="EMBL" id="SPHZ02000009">
    <property type="protein sequence ID" value="KAF0900704.1"/>
    <property type="molecule type" value="Genomic_DNA"/>
</dbReference>
<reference evidence="1 2" key="1">
    <citation type="submission" date="2019-11" db="EMBL/GenBank/DDBJ databases">
        <title>Whole genome sequence of Oryza granulata.</title>
        <authorList>
            <person name="Li W."/>
        </authorList>
    </citation>
    <scope>NUCLEOTIDE SEQUENCE [LARGE SCALE GENOMIC DNA]</scope>
    <source>
        <strain evidence="2">cv. Menghai</strain>
        <tissue evidence="1">Leaf</tissue>
    </source>
</reference>
<accession>A0A6G1CLQ3</accession>
<gene>
    <name evidence="1" type="ORF">E2562_034761</name>
</gene>
<comment type="caution">
    <text evidence="1">The sequence shown here is derived from an EMBL/GenBank/DDBJ whole genome shotgun (WGS) entry which is preliminary data.</text>
</comment>